<dbReference type="KEGG" id="fcy:FRACYDRAFT_206092"/>
<gene>
    <name evidence="6" type="ORF">FRACYDRAFT_206092</name>
</gene>
<dbReference type="InterPro" id="IPR051409">
    <property type="entry name" value="Atypical_kinase_ADCK"/>
</dbReference>
<dbReference type="OrthoDB" id="201153at2759"/>
<sequence length="400" mass="45041">MRGAALKMGQMLSIQDESLLPPALTRALKQVRQGADAMPSYQLVEQLRSQLGDGSDNDNIWREKFVSFDDKPFAAASIGQVHRATVIDKDTGKHISVVVKVQYPGVANSIESDLGNLAMLVKMSGLAPKGLFIENVMRVGRDELKVECNYINEMANQETFQTLVKSDKVLQENKFVVPDTFEDLTTLEVITTGFAPGGTIDKVSHLDQEERNRIGRTILYLTMQELFEWRLMQTDPNWGNFLYDVGTGTTTLIDFGATREFPKSFVDGYLRIVWASANRDEETLMAQSRKMNFLTGEENEIMLNAHKLSGFTVGEPFWKDEPFDFQGSKISTRMSEHTSAFLRHRLTPPPEEVYTLHRKLAGAYMLCIKMGAKVRSRDMLESVVANHVFEDGMPNPIKGK</sequence>
<dbReference type="GO" id="GO:0016740">
    <property type="term" value="F:transferase activity"/>
    <property type="evidence" value="ECO:0007669"/>
    <property type="project" value="UniProtKB-KW"/>
</dbReference>
<reference evidence="6 7" key="1">
    <citation type="submission" date="2016-09" db="EMBL/GenBank/DDBJ databases">
        <title>Extensive genetic diversity and differential bi-allelic expression allows diatom success in the polar Southern Ocean.</title>
        <authorList>
            <consortium name="DOE Joint Genome Institute"/>
            <person name="Mock T."/>
            <person name="Otillar R.P."/>
            <person name="Strauss J."/>
            <person name="Dupont C."/>
            <person name="Frickenhaus S."/>
            <person name="Maumus F."/>
            <person name="Mcmullan M."/>
            <person name="Sanges R."/>
            <person name="Schmutz J."/>
            <person name="Toseland A."/>
            <person name="Valas R."/>
            <person name="Veluchamy A."/>
            <person name="Ward B.J."/>
            <person name="Allen A."/>
            <person name="Barry K."/>
            <person name="Falciatore A."/>
            <person name="Ferrante M."/>
            <person name="Fortunato A.E."/>
            <person name="Gloeckner G."/>
            <person name="Gruber A."/>
            <person name="Hipkin R."/>
            <person name="Janech M."/>
            <person name="Kroth P."/>
            <person name="Leese F."/>
            <person name="Lindquist E."/>
            <person name="Lyon B.R."/>
            <person name="Martin J."/>
            <person name="Mayer C."/>
            <person name="Parker M."/>
            <person name="Quesneville H."/>
            <person name="Raymond J."/>
            <person name="Uhlig C."/>
            <person name="Valentin K.U."/>
            <person name="Worden A.Z."/>
            <person name="Armbrust E.V."/>
            <person name="Bowler C."/>
            <person name="Green B."/>
            <person name="Moulton V."/>
            <person name="Van Oosterhout C."/>
            <person name="Grigoriev I."/>
        </authorList>
    </citation>
    <scope>NUCLEOTIDE SEQUENCE [LARGE SCALE GENOMIC DNA]</scope>
    <source>
        <strain evidence="6 7">CCMP1102</strain>
    </source>
</reference>
<dbReference type="InParanoid" id="A0A1E7FRS1"/>
<dbReference type="EMBL" id="KV784354">
    <property type="protein sequence ID" value="OEU20859.1"/>
    <property type="molecule type" value="Genomic_DNA"/>
</dbReference>
<dbReference type="Pfam" id="PF03109">
    <property type="entry name" value="ABC1"/>
    <property type="match status" value="1"/>
</dbReference>
<evidence type="ECO:0000313" key="7">
    <source>
        <dbReference type="Proteomes" id="UP000095751"/>
    </source>
</evidence>
<dbReference type="GO" id="GO:0005524">
    <property type="term" value="F:ATP binding"/>
    <property type="evidence" value="ECO:0007669"/>
    <property type="project" value="UniProtKB-KW"/>
</dbReference>
<evidence type="ECO:0000256" key="2">
    <source>
        <dbReference type="ARBA" id="ARBA00022679"/>
    </source>
</evidence>
<dbReference type="InterPro" id="IPR011009">
    <property type="entry name" value="Kinase-like_dom_sf"/>
</dbReference>
<evidence type="ECO:0000259" key="5">
    <source>
        <dbReference type="Pfam" id="PF03109"/>
    </source>
</evidence>
<dbReference type="SUPFAM" id="SSF56112">
    <property type="entry name" value="Protein kinase-like (PK-like)"/>
    <property type="match status" value="1"/>
</dbReference>
<keyword evidence="7" id="KW-1185">Reference proteome</keyword>
<dbReference type="Proteomes" id="UP000095751">
    <property type="component" value="Unassembled WGS sequence"/>
</dbReference>
<keyword evidence="4" id="KW-0067">ATP-binding</keyword>
<dbReference type="CDD" id="cd13970">
    <property type="entry name" value="ABC1_ADCK3"/>
    <property type="match status" value="1"/>
</dbReference>
<organism evidence="6 7">
    <name type="scientific">Fragilariopsis cylindrus CCMP1102</name>
    <dbReference type="NCBI Taxonomy" id="635003"/>
    <lineage>
        <taxon>Eukaryota</taxon>
        <taxon>Sar</taxon>
        <taxon>Stramenopiles</taxon>
        <taxon>Ochrophyta</taxon>
        <taxon>Bacillariophyta</taxon>
        <taxon>Bacillariophyceae</taxon>
        <taxon>Bacillariophycidae</taxon>
        <taxon>Bacillariales</taxon>
        <taxon>Bacillariaceae</taxon>
        <taxon>Fragilariopsis</taxon>
    </lineage>
</organism>
<accession>A0A1E7FRS1</accession>
<evidence type="ECO:0000256" key="4">
    <source>
        <dbReference type="ARBA" id="ARBA00022840"/>
    </source>
</evidence>
<name>A0A1E7FRS1_9STRA</name>
<dbReference type="AlphaFoldDB" id="A0A1E7FRS1"/>
<comment type="similarity">
    <text evidence="1">Belongs to the protein kinase superfamily. ADCK protein kinase family.</text>
</comment>
<evidence type="ECO:0000256" key="1">
    <source>
        <dbReference type="ARBA" id="ARBA00009670"/>
    </source>
</evidence>
<dbReference type="InterPro" id="IPR004147">
    <property type="entry name" value="ABC1_dom"/>
</dbReference>
<proteinExistence type="inferred from homology"/>
<keyword evidence="3" id="KW-0547">Nucleotide-binding</keyword>
<dbReference type="PANTHER" id="PTHR43851">
    <property type="match status" value="1"/>
</dbReference>
<dbReference type="GO" id="GO:0006744">
    <property type="term" value="P:ubiquinone biosynthetic process"/>
    <property type="evidence" value="ECO:0007669"/>
    <property type="project" value="TreeGrafter"/>
</dbReference>
<feature type="domain" description="ABC1 atypical kinase-like" evidence="5">
    <location>
        <begin position="31"/>
        <end position="286"/>
    </location>
</feature>
<dbReference type="InterPro" id="IPR034646">
    <property type="entry name" value="ADCK3_dom"/>
</dbReference>
<evidence type="ECO:0000256" key="3">
    <source>
        <dbReference type="ARBA" id="ARBA00022741"/>
    </source>
</evidence>
<evidence type="ECO:0000313" key="6">
    <source>
        <dbReference type="EMBL" id="OEU20859.1"/>
    </source>
</evidence>
<keyword evidence="2" id="KW-0808">Transferase</keyword>
<protein>
    <submittedName>
        <fullName evidence="6">ABC1-domain-containing protein</fullName>
    </submittedName>
</protein>
<dbReference type="PANTHER" id="PTHR43851:SF3">
    <property type="entry name" value="COENZYME Q8"/>
    <property type="match status" value="1"/>
</dbReference>